<evidence type="ECO:0000313" key="1">
    <source>
        <dbReference type="EMBL" id="EFQ26681.1"/>
    </source>
</evidence>
<dbReference type="GeneID" id="24407866"/>
<proteinExistence type="predicted"/>
<gene>
    <name evidence="1" type="ORF">GLRG_02501</name>
</gene>
<name>E3Q743_COLGM</name>
<organism evidence="2">
    <name type="scientific">Colletotrichum graminicola (strain M1.001 / M2 / FGSC 10212)</name>
    <name type="common">Maize anthracnose fungus</name>
    <name type="synonym">Glomerella graminicola</name>
    <dbReference type="NCBI Taxonomy" id="645133"/>
    <lineage>
        <taxon>Eukaryota</taxon>
        <taxon>Fungi</taxon>
        <taxon>Dikarya</taxon>
        <taxon>Ascomycota</taxon>
        <taxon>Pezizomycotina</taxon>
        <taxon>Sordariomycetes</taxon>
        <taxon>Hypocreomycetidae</taxon>
        <taxon>Glomerellales</taxon>
        <taxon>Glomerellaceae</taxon>
        <taxon>Colletotrichum</taxon>
        <taxon>Colletotrichum graminicola species complex</taxon>
    </lineage>
</organism>
<dbReference type="HOGENOM" id="CLU_2026550_0_0_1"/>
<dbReference type="AlphaFoldDB" id="E3Q743"/>
<dbReference type="Proteomes" id="UP000008782">
    <property type="component" value="Unassembled WGS sequence"/>
</dbReference>
<reference evidence="2" key="1">
    <citation type="journal article" date="2012" name="Nat. Genet.">
        <title>Lifestyle transitions in plant pathogenic Colletotrichum fungi deciphered by genome and transcriptome analyses.</title>
        <authorList>
            <person name="O'Connell R.J."/>
            <person name="Thon M.R."/>
            <person name="Hacquard S."/>
            <person name="Amyotte S.G."/>
            <person name="Kleemann J."/>
            <person name="Torres M.F."/>
            <person name="Damm U."/>
            <person name="Buiate E.A."/>
            <person name="Epstein L."/>
            <person name="Alkan N."/>
            <person name="Altmueller J."/>
            <person name="Alvarado-Balderrama L."/>
            <person name="Bauser C.A."/>
            <person name="Becker C."/>
            <person name="Birren B.W."/>
            <person name="Chen Z."/>
            <person name="Choi J."/>
            <person name="Crouch J.A."/>
            <person name="Duvick J.P."/>
            <person name="Farman M.A."/>
            <person name="Gan P."/>
            <person name="Heiman D."/>
            <person name="Henrissat B."/>
            <person name="Howard R.J."/>
            <person name="Kabbage M."/>
            <person name="Koch C."/>
            <person name="Kracher B."/>
            <person name="Kubo Y."/>
            <person name="Law A.D."/>
            <person name="Lebrun M.-H."/>
            <person name="Lee Y.-H."/>
            <person name="Miyara I."/>
            <person name="Moore N."/>
            <person name="Neumann U."/>
            <person name="Nordstroem K."/>
            <person name="Panaccione D.G."/>
            <person name="Panstruga R."/>
            <person name="Place M."/>
            <person name="Proctor R.H."/>
            <person name="Prusky D."/>
            <person name="Rech G."/>
            <person name="Reinhardt R."/>
            <person name="Rollins J.A."/>
            <person name="Rounsley S."/>
            <person name="Schardl C.L."/>
            <person name="Schwartz D.C."/>
            <person name="Shenoy N."/>
            <person name="Shirasu K."/>
            <person name="Sikhakolli U.R."/>
            <person name="Stueber K."/>
            <person name="Sukno S.A."/>
            <person name="Sweigard J.A."/>
            <person name="Takano Y."/>
            <person name="Takahara H."/>
            <person name="Trail F."/>
            <person name="van der Does H.C."/>
            <person name="Voll L.M."/>
            <person name="Will I."/>
            <person name="Young S."/>
            <person name="Zeng Q."/>
            <person name="Zhang J."/>
            <person name="Zhou S."/>
            <person name="Dickman M.B."/>
            <person name="Schulze-Lefert P."/>
            <person name="Ver Loren van Themaat E."/>
            <person name="Ma L.-J."/>
            <person name="Vaillancourt L.J."/>
        </authorList>
    </citation>
    <scope>NUCLEOTIDE SEQUENCE [LARGE SCALE GENOMIC DNA]</scope>
    <source>
        <strain evidence="2">M1.001 / M2 / FGSC 10212</strain>
    </source>
</reference>
<dbReference type="RefSeq" id="XP_008090701.1">
    <property type="nucleotide sequence ID" value="XM_008092510.1"/>
</dbReference>
<protein>
    <submittedName>
        <fullName evidence="1">Uncharacterized protein</fullName>
    </submittedName>
</protein>
<keyword evidence="2" id="KW-1185">Reference proteome</keyword>
<dbReference type="VEuPathDB" id="FungiDB:GLRG_02501"/>
<accession>E3Q743</accession>
<sequence>MANDKMYDVLPGRESAVYDGTKGNEAPHVASEKAINMDDEPAFLENSPTNMLITRVIQTSTSCNADPLRMMEEMWWFTVARIEVDPVQQPTDSTVWQGSRLVLTNMKTYIFVSFLTQSPLFL</sequence>
<evidence type="ECO:0000313" key="2">
    <source>
        <dbReference type="Proteomes" id="UP000008782"/>
    </source>
</evidence>
<dbReference type="EMBL" id="GG697335">
    <property type="protein sequence ID" value="EFQ26681.1"/>
    <property type="molecule type" value="Genomic_DNA"/>
</dbReference>